<name>A0A9P6K889_9FUNG</name>
<gene>
    <name evidence="3" type="ORF">EC957_000209</name>
</gene>
<evidence type="ECO:0000313" key="3">
    <source>
        <dbReference type="EMBL" id="KAF9550535.1"/>
    </source>
</evidence>
<evidence type="ECO:0000256" key="2">
    <source>
        <dbReference type="SAM" id="MobiDB-lite"/>
    </source>
</evidence>
<keyword evidence="4" id="KW-1185">Reference proteome</keyword>
<proteinExistence type="predicted"/>
<protein>
    <recommendedName>
        <fullName evidence="5">Kinetochore protein fta7</fullName>
    </recommendedName>
</protein>
<dbReference type="Pfam" id="PF13094">
    <property type="entry name" value="CENP-Q"/>
    <property type="match status" value="1"/>
</dbReference>
<feature type="region of interest" description="Disordered" evidence="2">
    <location>
        <begin position="1"/>
        <end position="150"/>
    </location>
</feature>
<sequence>MAKAPKGSVSFAKGSKTTSSGGSKKKLIKKSSTKPTSSTKTSTRSSRASDSDSGSNSRKRPSSSSSSSKSQPEPPKNSSSSSSSRRLALRSSSSSSKAAAAGSSFSSGKRTEDRHRHVLSDEEGSQGESEEESESDGEDPDMQLGLRPTLRVVSKATVRKTWKPVTTRTRTHIQSLVTGLFPAAITQARGEKRKIEMQAGLNRLLEKLNDTLSELQVPQGSVKPNYAQLSARNKELEATLVPDLEHIRDLELRLEQEETLAKLDEEALQEFRAKRRAQNDRTEYLQKTNLHPHLQSEDLTETMESLCHAKGDYSHLSVADQRLMNLMPLSRNEDLAGAEVRESLYNPDQDVSINKVSKRLGSRLSAIERNSEGLDPLMQLVAAARDKVAELSRTIPSTAASPTNAPVKPTSTPRPRSYL</sequence>
<organism evidence="3 4">
    <name type="scientific">Mortierella hygrophila</name>
    <dbReference type="NCBI Taxonomy" id="979708"/>
    <lineage>
        <taxon>Eukaryota</taxon>
        <taxon>Fungi</taxon>
        <taxon>Fungi incertae sedis</taxon>
        <taxon>Mucoromycota</taxon>
        <taxon>Mortierellomycotina</taxon>
        <taxon>Mortierellomycetes</taxon>
        <taxon>Mortierellales</taxon>
        <taxon>Mortierellaceae</taxon>
        <taxon>Mortierella</taxon>
    </lineage>
</organism>
<dbReference type="InterPro" id="IPR025212">
    <property type="entry name" value="CAD_CENP-Q"/>
</dbReference>
<comment type="caution">
    <text evidence="3">The sequence shown here is derived from an EMBL/GenBank/DDBJ whole genome shotgun (WGS) entry which is preliminary data.</text>
</comment>
<feature type="compositionally biased region" description="Acidic residues" evidence="2">
    <location>
        <begin position="121"/>
        <end position="141"/>
    </location>
</feature>
<evidence type="ECO:0000313" key="4">
    <source>
        <dbReference type="Proteomes" id="UP000723463"/>
    </source>
</evidence>
<feature type="compositionally biased region" description="Basic residues" evidence="2">
    <location>
        <begin position="23"/>
        <end position="32"/>
    </location>
</feature>
<keyword evidence="1" id="KW-0175">Coiled coil</keyword>
<dbReference type="EMBL" id="JAAAXW010000010">
    <property type="protein sequence ID" value="KAF9550535.1"/>
    <property type="molecule type" value="Genomic_DNA"/>
</dbReference>
<evidence type="ECO:0000256" key="1">
    <source>
        <dbReference type="SAM" id="Coils"/>
    </source>
</evidence>
<feature type="compositionally biased region" description="Basic and acidic residues" evidence="2">
    <location>
        <begin position="109"/>
        <end position="120"/>
    </location>
</feature>
<feature type="region of interest" description="Disordered" evidence="2">
    <location>
        <begin position="393"/>
        <end position="419"/>
    </location>
</feature>
<feature type="compositionally biased region" description="Low complexity" evidence="2">
    <location>
        <begin position="13"/>
        <end position="22"/>
    </location>
</feature>
<evidence type="ECO:0008006" key="5">
    <source>
        <dbReference type="Google" id="ProtNLM"/>
    </source>
</evidence>
<accession>A0A9P6K889</accession>
<reference evidence="3" key="1">
    <citation type="journal article" date="2020" name="Fungal Divers.">
        <title>Resolving the Mortierellaceae phylogeny through synthesis of multi-gene phylogenetics and phylogenomics.</title>
        <authorList>
            <person name="Vandepol N."/>
            <person name="Liber J."/>
            <person name="Desiro A."/>
            <person name="Na H."/>
            <person name="Kennedy M."/>
            <person name="Barry K."/>
            <person name="Grigoriev I.V."/>
            <person name="Miller A.N."/>
            <person name="O'Donnell K."/>
            <person name="Stajich J.E."/>
            <person name="Bonito G."/>
        </authorList>
    </citation>
    <scope>NUCLEOTIDE SEQUENCE</scope>
    <source>
        <strain evidence="3">NRRL 2591</strain>
    </source>
</reference>
<feature type="compositionally biased region" description="Low complexity" evidence="2">
    <location>
        <begin position="33"/>
        <end position="107"/>
    </location>
</feature>
<feature type="coiled-coil region" evidence="1">
    <location>
        <begin position="247"/>
        <end position="274"/>
    </location>
</feature>
<dbReference type="AlphaFoldDB" id="A0A9P6K889"/>
<dbReference type="Proteomes" id="UP000723463">
    <property type="component" value="Unassembled WGS sequence"/>
</dbReference>
<feature type="compositionally biased region" description="Polar residues" evidence="2">
    <location>
        <begin position="394"/>
        <end position="419"/>
    </location>
</feature>